<protein>
    <submittedName>
        <fullName evidence="13">CRISPR-associated helicase Cas3</fullName>
    </submittedName>
</protein>
<name>A0A0S1XA90_THEBA</name>
<evidence type="ECO:0000313" key="13">
    <source>
        <dbReference type="EMBL" id="ALM74689.1"/>
    </source>
</evidence>
<dbReference type="PANTHER" id="PTHR47959">
    <property type="entry name" value="ATP-DEPENDENT RNA HELICASE RHLE-RELATED"/>
    <property type="match status" value="1"/>
</dbReference>
<dbReference type="NCBIfam" id="TIGR01596">
    <property type="entry name" value="cas3_HD"/>
    <property type="match status" value="1"/>
</dbReference>
<dbReference type="InterPro" id="IPR014001">
    <property type="entry name" value="Helicase_ATP-bd"/>
</dbReference>
<dbReference type="Pfam" id="PF00270">
    <property type="entry name" value="DEAD"/>
    <property type="match status" value="1"/>
</dbReference>
<organism evidence="13 14">
    <name type="scientific">Thermococcus barophilus</name>
    <dbReference type="NCBI Taxonomy" id="55802"/>
    <lineage>
        <taxon>Archaea</taxon>
        <taxon>Methanobacteriati</taxon>
        <taxon>Methanobacteriota</taxon>
        <taxon>Thermococci</taxon>
        <taxon>Thermococcales</taxon>
        <taxon>Thermococcaceae</taxon>
        <taxon>Thermococcus</taxon>
    </lineage>
</organism>
<dbReference type="GO" id="GO:0005829">
    <property type="term" value="C:cytosol"/>
    <property type="evidence" value="ECO:0007669"/>
    <property type="project" value="TreeGrafter"/>
</dbReference>
<feature type="domain" description="Helicase C-terminal" evidence="11">
    <location>
        <begin position="497"/>
        <end position="662"/>
    </location>
</feature>
<evidence type="ECO:0000256" key="9">
    <source>
        <dbReference type="ARBA" id="ARBA00023118"/>
    </source>
</evidence>
<dbReference type="SUPFAM" id="SSF52540">
    <property type="entry name" value="P-loop containing nucleoside triphosphate hydrolases"/>
    <property type="match status" value="1"/>
</dbReference>
<keyword evidence="4" id="KW-0479">Metal-binding</keyword>
<reference evidence="13 14" key="1">
    <citation type="journal article" date="2016" name="Genome Announc.">
        <title>Complete genome sequence of the hyperthermophilic and piezophilic archaeon Thermococcus barophilus Ch5, capable of growth at the expense of hydrogenogenesis from carbon monoxide and formate.</title>
        <authorList>
            <person name="Oger P."/>
            <person name="Sokolova T.G."/>
            <person name="Kozhevnikova D.A."/>
            <person name="Taranov E.A."/>
            <person name="Vannier P."/>
            <person name="Lee H.S."/>
            <person name="Kwon K.K."/>
            <person name="Kang S.G."/>
            <person name="Lee J.H."/>
            <person name="Bonch-Osmolovskaya E.A."/>
            <person name="Lebedinsky A.V."/>
        </authorList>
    </citation>
    <scope>NUCLEOTIDE SEQUENCE [LARGE SCALE GENOMIC DNA]</scope>
    <source>
        <strain evidence="14">Ch5</strain>
    </source>
</reference>
<dbReference type="GO" id="GO:0005524">
    <property type="term" value="F:ATP binding"/>
    <property type="evidence" value="ECO:0007669"/>
    <property type="project" value="UniProtKB-KW"/>
</dbReference>
<dbReference type="EMBL" id="CP013050">
    <property type="protein sequence ID" value="ALM74689.1"/>
    <property type="molecule type" value="Genomic_DNA"/>
</dbReference>
<dbReference type="SMART" id="SM00487">
    <property type="entry name" value="DEXDc"/>
    <property type="match status" value="1"/>
</dbReference>
<dbReference type="PATRIC" id="fig|55802.8.peg.726"/>
<dbReference type="InterPro" id="IPR011545">
    <property type="entry name" value="DEAD/DEAH_box_helicase_dom"/>
</dbReference>
<dbReference type="PROSITE" id="PS51192">
    <property type="entry name" value="HELICASE_ATP_BIND_1"/>
    <property type="match status" value="1"/>
</dbReference>
<keyword evidence="5" id="KW-0547">Nucleotide-binding</keyword>
<dbReference type="AlphaFoldDB" id="A0A0S1XA90"/>
<keyword evidence="9" id="KW-0051">Antiviral defense</keyword>
<dbReference type="Proteomes" id="UP000066042">
    <property type="component" value="Chromosome"/>
</dbReference>
<evidence type="ECO:0000259" key="11">
    <source>
        <dbReference type="PROSITE" id="PS51194"/>
    </source>
</evidence>
<dbReference type="GO" id="GO:0003676">
    <property type="term" value="F:nucleic acid binding"/>
    <property type="evidence" value="ECO:0007669"/>
    <property type="project" value="InterPro"/>
</dbReference>
<keyword evidence="3" id="KW-0540">Nuclease</keyword>
<evidence type="ECO:0000259" key="12">
    <source>
        <dbReference type="PROSITE" id="PS51643"/>
    </source>
</evidence>
<evidence type="ECO:0000256" key="6">
    <source>
        <dbReference type="ARBA" id="ARBA00022801"/>
    </source>
</evidence>
<sequence length="790" mass="93572">MRSVLAKREGNAFQTLKGHTYDALKIYKAYLERNFDVIEQFCNRWGLDAEKFMRNVFLVIYLHDVGKLTKEFQENIRLGKHSNLYPHPLYALSILILIKLKHLLKVPIEELAILSHHSQLYENLYADLEHQFRDGTFLVGEVKTFLENAKFAYEELGFSKFFEFNNLTFLDIPEEARLMELSRLRRRLWIETNRYINTHKKERVKIKSIFSFLFALLQLADDYSSVHFSDFVKERDGVFDSVLKNPEIYVPKLSLDDPVKRIFGEYELYKFQRGLYEKSPKFAMLFAPCGRGKTEAALLWALKILETYKRNKIILAMPTQVTSNAMYDRLVGLFGRENVGLFHGKSFIKLKEAIKEVPEEEKDLEEIKSENFKGNIFFKPITVTTIDHVIYSFVHGFSQADFALGNLQNAVVIFDEVHYYEKQTLEHLMTLFEILKEMDIPHLLMSGTLPDFLIKRLKDYELIIDDEGLRYKPFKLEYHNEMLVWKENREWKVNEKVINEIVENYKRGNTQFVILNTVERAKQFYKAIKGKVSAVLYHSQFAYKDRILKENEILELEQERKGLKKPYVLVATQVIEVSLDISSDVMYSELAPPDALGQRAGRLHRKGKTWKENGREFKLKVFLPYNQNPYEKDLIQRTLELVKDYEKPLSYADIKDFVDKAYEGYELKVPSNLKKFFNEAVLFGRHWKDIATPDEEGVFFKVRSEKYQRFDVIPYTYFDQLGEKALRAEYQAKIPLYMLLRELKEGDLEHFIPYDKKKGRRTKRYWLCKYPYTYEIGFDYTSEIEEDEIL</sequence>
<dbReference type="InterPro" id="IPR054712">
    <property type="entry name" value="Cas3-like_dom"/>
</dbReference>
<comment type="similarity">
    <text evidence="2">In the central section; belongs to the CRISPR-associated helicase Cas3 family.</text>
</comment>
<dbReference type="Pfam" id="PF18019">
    <property type="entry name" value="Cas3_HD"/>
    <property type="match status" value="1"/>
</dbReference>
<dbReference type="InterPro" id="IPR038257">
    <property type="entry name" value="CRISPR-assoc_Cas3_HD_sf"/>
</dbReference>
<dbReference type="NCBIfam" id="TIGR01587">
    <property type="entry name" value="cas3_core"/>
    <property type="match status" value="1"/>
</dbReference>
<dbReference type="Gene3D" id="1.10.3210.30">
    <property type="match status" value="1"/>
</dbReference>
<dbReference type="Gene3D" id="3.40.50.300">
    <property type="entry name" value="P-loop containing nucleotide triphosphate hydrolases"/>
    <property type="match status" value="2"/>
</dbReference>
<dbReference type="InterPro" id="IPR006483">
    <property type="entry name" value="CRISPR-assoc_Cas3_HD"/>
</dbReference>
<dbReference type="InterPro" id="IPR006474">
    <property type="entry name" value="Helicase_Cas3_CRISPR-ass_core"/>
</dbReference>
<keyword evidence="8" id="KW-0067">ATP-binding</keyword>
<dbReference type="PROSITE" id="PS51194">
    <property type="entry name" value="HELICASE_CTER"/>
    <property type="match status" value="1"/>
</dbReference>
<keyword evidence="7" id="KW-0347">Helicase</keyword>
<dbReference type="GO" id="GO:0004518">
    <property type="term" value="F:nuclease activity"/>
    <property type="evidence" value="ECO:0007669"/>
    <property type="project" value="UniProtKB-KW"/>
</dbReference>
<evidence type="ECO:0000256" key="1">
    <source>
        <dbReference type="ARBA" id="ARBA00006847"/>
    </source>
</evidence>
<evidence type="ECO:0000256" key="5">
    <source>
        <dbReference type="ARBA" id="ARBA00022741"/>
    </source>
</evidence>
<dbReference type="PANTHER" id="PTHR47959:SF16">
    <property type="entry name" value="CRISPR-ASSOCIATED NUCLEASE_HELICASE CAS3-RELATED"/>
    <property type="match status" value="1"/>
</dbReference>
<dbReference type="InterPro" id="IPR001650">
    <property type="entry name" value="Helicase_C-like"/>
</dbReference>
<dbReference type="Pfam" id="PF22590">
    <property type="entry name" value="Cas3-like_C_2"/>
    <property type="match status" value="1"/>
</dbReference>
<dbReference type="GO" id="GO:0046872">
    <property type="term" value="F:metal ion binding"/>
    <property type="evidence" value="ECO:0007669"/>
    <property type="project" value="UniProtKB-KW"/>
</dbReference>
<dbReference type="SMART" id="SM00490">
    <property type="entry name" value="HELICc"/>
    <property type="match status" value="1"/>
</dbReference>
<feature type="domain" description="HD Cas3-type" evidence="12">
    <location>
        <begin position="9"/>
        <end position="224"/>
    </location>
</feature>
<evidence type="ECO:0000256" key="3">
    <source>
        <dbReference type="ARBA" id="ARBA00022722"/>
    </source>
</evidence>
<dbReference type="PROSITE" id="PS51643">
    <property type="entry name" value="HD_CAS3"/>
    <property type="match status" value="1"/>
</dbReference>
<dbReference type="GO" id="GO:0016787">
    <property type="term" value="F:hydrolase activity"/>
    <property type="evidence" value="ECO:0007669"/>
    <property type="project" value="UniProtKB-KW"/>
</dbReference>
<dbReference type="InterPro" id="IPR027417">
    <property type="entry name" value="P-loop_NTPase"/>
</dbReference>
<dbReference type="STRING" id="55802.TBCH5v1_0731"/>
<evidence type="ECO:0000256" key="8">
    <source>
        <dbReference type="ARBA" id="ARBA00022840"/>
    </source>
</evidence>
<evidence type="ECO:0000313" key="14">
    <source>
        <dbReference type="Proteomes" id="UP000066042"/>
    </source>
</evidence>
<proteinExistence type="inferred from homology"/>
<dbReference type="GO" id="GO:0051607">
    <property type="term" value="P:defense response to virus"/>
    <property type="evidence" value="ECO:0007669"/>
    <property type="project" value="UniProtKB-KW"/>
</dbReference>
<evidence type="ECO:0000256" key="4">
    <source>
        <dbReference type="ARBA" id="ARBA00022723"/>
    </source>
</evidence>
<keyword evidence="6" id="KW-0378">Hydrolase</keyword>
<dbReference type="GO" id="GO:0003724">
    <property type="term" value="F:RNA helicase activity"/>
    <property type="evidence" value="ECO:0007669"/>
    <property type="project" value="TreeGrafter"/>
</dbReference>
<dbReference type="CDD" id="cd09641">
    <property type="entry name" value="Cas3''_I"/>
    <property type="match status" value="1"/>
</dbReference>
<evidence type="ECO:0000256" key="7">
    <source>
        <dbReference type="ARBA" id="ARBA00022806"/>
    </source>
</evidence>
<gene>
    <name evidence="13" type="ORF">TBCH5v1_0731</name>
</gene>
<comment type="similarity">
    <text evidence="1">In the N-terminal section; belongs to the CRISPR-associated nuclease Cas3-HD family.</text>
</comment>
<dbReference type="GO" id="GO:0140097">
    <property type="term" value="F:catalytic activity, acting on DNA"/>
    <property type="evidence" value="ECO:0007669"/>
    <property type="project" value="UniProtKB-ARBA"/>
</dbReference>
<dbReference type="InterPro" id="IPR050079">
    <property type="entry name" value="DEAD_box_RNA_helicase"/>
</dbReference>
<evidence type="ECO:0000256" key="2">
    <source>
        <dbReference type="ARBA" id="ARBA00009046"/>
    </source>
</evidence>
<evidence type="ECO:0000259" key="10">
    <source>
        <dbReference type="PROSITE" id="PS51192"/>
    </source>
</evidence>
<feature type="domain" description="Helicase ATP-binding" evidence="10">
    <location>
        <begin position="274"/>
        <end position="467"/>
    </location>
</feature>
<accession>A0A0S1XA90</accession>